<sequence length="131" mass="15040">MDRHVEQLEEIMGEVSGQGELLRRLSEVVNKLTERVEQIAIQTNELAGNSSARLHISSKGKGDPTIWLYKTKQFFQLHGIPVQDRVALASFHMDSDAHLWYQLLQQEVGIVTWEEFRDGLNSRRPSETHSN</sequence>
<comment type="caution">
    <text evidence="1">The sequence shown here is derived from an EMBL/GenBank/DDBJ whole genome shotgun (WGS) entry which is preliminary data.</text>
</comment>
<organism evidence="1 2">
    <name type="scientific">Pistacia integerrima</name>
    <dbReference type="NCBI Taxonomy" id="434235"/>
    <lineage>
        <taxon>Eukaryota</taxon>
        <taxon>Viridiplantae</taxon>
        <taxon>Streptophyta</taxon>
        <taxon>Embryophyta</taxon>
        <taxon>Tracheophyta</taxon>
        <taxon>Spermatophyta</taxon>
        <taxon>Magnoliopsida</taxon>
        <taxon>eudicotyledons</taxon>
        <taxon>Gunneridae</taxon>
        <taxon>Pentapetalae</taxon>
        <taxon>rosids</taxon>
        <taxon>malvids</taxon>
        <taxon>Sapindales</taxon>
        <taxon>Anacardiaceae</taxon>
        <taxon>Pistacia</taxon>
    </lineage>
</organism>
<accession>A0ACC0X3V5</accession>
<keyword evidence="2" id="KW-1185">Reference proteome</keyword>
<evidence type="ECO:0000313" key="1">
    <source>
        <dbReference type="EMBL" id="KAJ0009785.1"/>
    </source>
</evidence>
<protein>
    <submittedName>
        <fullName evidence="1">Uncharacterized protein</fullName>
    </submittedName>
</protein>
<dbReference type="EMBL" id="CM047749">
    <property type="protein sequence ID" value="KAJ0009785.1"/>
    <property type="molecule type" value="Genomic_DNA"/>
</dbReference>
<proteinExistence type="predicted"/>
<reference evidence="2" key="1">
    <citation type="journal article" date="2023" name="G3 (Bethesda)">
        <title>Genome assembly and association tests identify interacting loci associated with vigor, precocity, and sex in interspecific pistachio rootstocks.</title>
        <authorList>
            <person name="Palmer W."/>
            <person name="Jacygrad E."/>
            <person name="Sagayaradj S."/>
            <person name="Cavanaugh K."/>
            <person name="Han R."/>
            <person name="Bertier L."/>
            <person name="Beede B."/>
            <person name="Kafkas S."/>
            <person name="Golino D."/>
            <person name="Preece J."/>
            <person name="Michelmore R."/>
        </authorList>
    </citation>
    <scope>NUCLEOTIDE SEQUENCE [LARGE SCALE GENOMIC DNA]</scope>
</reference>
<gene>
    <name evidence="1" type="ORF">Pint_32851</name>
</gene>
<name>A0ACC0X3V5_9ROSI</name>
<dbReference type="Proteomes" id="UP001163603">
    <property type="component" value="Chromosome 14"/>
</dbReference>
<evidence type="ECO:0000313" key="2">
    <source>
        <dbReference type="Proteomes" id="UP001163603"/>
    </source>
</evidence>